<dbReference type="PANTHER" id="PTHR42928">
    <property type="entry name" value="TRICARBOXYLATE-BINDING PROTEIN"/>
    <property type="match status" value="1"/>
</dbReference>
<gene>
    <name evidence="2" type="ORF">M0638_23455</name>
</gene>
<sequence length="336" mass="34341">MRIGRRGMCGFMAAGLVAARGGQGAAQGAVQGTVQGANWPERPVTIVSPFAAGGQSDPIGRAVALHFQRSFGQPFVLENRSGAGGTIGAQYVARAAADGHTLLFGTTSSFVIAPFVYREAGYDPAASFAPVAVVSEGPMILTAGTGTGFRSVAQVVEAARRAPGQVTYASAGNGSLPHLLGALFARATGTQLTHVPYRGGAPAMNDLIGGQVDLFFEAVANVAAHVEGGRAVALMSTGRERSPLLPQVPVAGEVDLAELTLTSWTGLAAPAGTPSAIVERLNAATNAALRLPEVRQLMERSGIRGVGGSPAEMTARIGRESGIYRGVIAEARIAVE</sequence>
<evidence type="ECO:0000313" key="3">
    <source>
        <dbReference type="Proteomes" id="UP001139516"/>
    </source>
</evidence>
<dbReference type="PIRSF" id="PIRSF017082">
    <property type="entry name" value="YflP"/>
    <property type="match status" value="1"/>
</dbReference>
<evidence type="ECO:0000256" key="1">
    <source>
        <dbReference type="ARBA" id="ARBA00006987"/>
    </source>
</evidence>
<dbReference type="Gene3D" id="3.40.190.10">
    <property type="entry name" value="Periplasmic binding protein-like II"/>
    <property type="match status" value="1"/>
</dbReference>
<keyword evidence="3" id="KW-1185">Reference proteome</keyword>
<dbReference type="RefSeq" id="WP_248669384.1">
    <property type="nucleotide sequence ID" value="NZ_JALPRX010000118.1"/>
</dbReference>
<dbReference type="Gene3D" id="3.40.190.150">
    <property type="entry name" value="Bordetella uptake gene, domain 1"/>
    <property type="match status" value="1"/>
</dbReference>
<evidence type="ECO:0000313" key="2">
    <source>
        <dbReference type="EMBL" id="MCK8787332.1"/>
    </source>
</evidence>
<dbReference type="PANTHER" id="PTHR42928:SF5">
    <property type="entry name" value="BLR1237 PROTEIN"/>
    <property type="match status" value="1"/>
</dbReference>
<proteinExistence type="inferred from homology"/>
<accession>A0A9X2BW41</accession>
<name>A0A9X2BW41_9PROT</name>
<protein>
    <submittedName>
        <fullName evidence="2">Tripartite tricarboxylate transporter substrate binding protein</fullName>
    </submittedName>
</protein>
<comment type="caution">
    <text evidence="2">The sequence shown here is derived from an EMBL/GenBank/DDBJ whole genome shotgun (WGS) entry which is preliminary data.</text>
</comment>
<dbReference type="AlphaFoldDB" id="A0A9X2BW41"/>
<dbReference type="Proteomes" id="UP001139516">
    <property type="component" value="Unassembled WGS sequence"/>
</dbReference>
<dbReference type="SUPFAM" id="SSF53850">
    <property type="entry name" value="Periplasmic binding protein-like II"/>
    <property type="match status" value="1"/>
</dbReference>
<dbReference type="InterPro" id="IPR005064">
    <property type="entry name" value="BUG"/>
</dbReference>
<reference evidence="2" key="1">
    <citation type="submission" date="2022-04" db="EMBL/GenBank/DDBJ databases">
        <title>Roseomonas acroporae sp. nov., isolated from coral Acropora digitifera.</title>
        <authorList>
            <person name="Sun H."/>
        </authorList>
    </citation>
    <scope>NUCLEOTIDE SEQUENCE</scope>
    <source>
        <strain evidence="2">NAR14</strain>
    </source>
</reference>
<dbReference type="Pfam" id="PF03401">
    <property type="entry name" value="TctC"/>
    <property type="match status" value="1"/>
</dbReference>
<organism evidence="2 3">
    <name type="scientific">Roseomonas acroporae</name>
    <dbReference type="NCBI Taxonomy" id="2937791"/>
    <lineage>
        <taxon>Bacteria</taxon>
        <taxon>Pseudomonadati</taxon>
        <taxon>Pseudomonadota</taxon>
        <taxon>Alphaproteobacteria</taxon>
        <taxon>Acetobacterales</taxon>
        <taxon>Roseomonadaceae</taxon>
        <taxon>Roseomonas</taxon>
    </lineage>
</organism>
<dbReference type="CDD" id="cd13578">
    <property type="entry name" value="PBP2_Bug27"/>
    <property type="match status" value="1"/>
</dbReference>
<comment type="similarity">
    <text evidence="1">Belongs to the UPF0065 (bug) family.</text>
</comment>
<dbReference type="EMBL" id="JALPRX010000118">
    <property type="protein sequence ID" value="MCK8787332.1"/>
    <property type="molecule type" value="Genomic_DNA"/>
</dbReference>
<dbReference type="InterPro" id="IPR042100">
    <property type="entry name" value="Bug_dom1"/>
</dbReference>